<protein>
    <submittedName>
        <fullName evidence="3">Trp biosynthesis associated, transmembrane protein, Oprn/Chp</fullName>
    </submittedName>
</protein>
<dbReference type="Proteomes" id="UP000000849">
    <property type="component" value="Chromosome"/>
</dbReference>
<accession>D5UF89</accession>
<dbReference type="EMBL" id="CP001964">
    <property type="protein sequence ID" value="ADG74886.1"/>
    <property type="molecule type" value="Genomic_DNA"/>
</dbReference>
<dbReference type="HOGENOM" id="CLU_084749_2_0_11"/>
<evidence type="ECO:0000256" key="1">
    <source>
        <dbReference type="SAM" id="MobiDB-lite"/>
    </source>
</evidence>
<dbReference type="RefSeq" id="WP_013117220.1">
    <property type="nucleotide sequence ID" value="NC_014151.1"/>
</dbReference>
<keyword evidence="2" id="KW-0472">Membrane</keyword>
<evidence type="ECO:0000256" key="2">
    <source>
        <dbReference type="SAM" id="Phobius"/>
    </source>
</evidence>
<feature type="transmembrane region" description="Helical" evidence="2">
    <location>
        <begin position="69"/>
        <end position="90"/>
    </location>
</feature>
<dbReference type="AlphaFoldDB" id="D5UF89"/>
<dbReference type="eggNOG" id="ENOG5033A40">
    <property type="taxonomic scope" value="Bacteria"/>
</dbReference>
<name>D5UF89_CELFN</name>
<dbReference type="Pfam" id="PF09534">
    <property type="entry name" value="Trp_oprn_chp"/>
    <property type="match status" value="1"/>
</dbReference>
<dbReference type="STRING" id="446466.Cfla_1991"/>
<evidence type="ECO:0000313" key="3">
    <source>
        <dbReference type="EMBL" id="ADG74886.1"/>
    </source>
</evidence>
<feature type="transmembrane region" description="Helical" evidence="2">
    <location>
        <begin position="148"/>
        <end position="167"/>
    </location>
</feature>
<feature type="region of interest" description="Disordered" evidence="1">
    <location>
        <begin position="174"/>
        <end position="210"/>
    </location>
</feature>
<feature type="transmembrane region" description="Helical" evidence="2">
    <location>
        <begin position="28"/>
        <end position="49"/>
    </location>
</feature>
<dbReference type="OrthoDB" id="4829889at2"/>
<keyword evidence="4" id="KW-1185">Reference proteome</keyword>
<reference evidence="3 4" key="1">
    <citation type="journal article" date="2010" name="Stand. Genomic Sci.">
        <title>Complete genome sequence of Cellulomonas flavigena type strain (134).</title>
        <authorList>
            <person name="Abt B."/>
            <person name="Foster B."/>
            <person name="Lapidus A."/>
            <person name="Clum A."/>
            <person name="Sun H."/>
            <person name="Pukall R."/>
            <person name="Lucas S."/>
            <person name="Glavina Del Rio T."/>
            <person name="Nolan M."/>
            <person name="Tice H."/>
            <person name="Cheng J.F."/>
            <person name="Pitluck S."/>
            <person name="Liolios K."/>
            <person name="Ivanova N."/>
            <person name="Mavromatis K."/>
            <person name="Ovchinnikova G."/>
            <person name="Pati A."/>
            <person name="Goodwin L."/>
            <person name="Chen A."/>
            <person name="Palaniappan K."/>
            <person name="Land M."/>
            <person name="Hauser L."/>
            <person name="Chang Y.J."/>
            <person name="Jeffries C.D."/>
            <person name="Rohde M."/>
            <person name="Goker M."/>
            <person name="Woyke T."/>
            <person name="Bristow J."/>
            <person name="Eisen J.A."/>
            <person name="Markowitz V."/>
            <person name="Hugenholtz P."/>
            <person name="Kyrpides N.C."/>
            <person name="Klenk H.P."/>
        </authorList>
    </citation>
    <scope>NUCLEOTIDE SEQUENCE [LARGE SCALE GENOMIC DNA]</scope>
    <source>
        <strain evidence="4">ATCC 482 / DSM 20109 / BCRC 11376 / JCM 18109 / NBRC 3775 / NCIMB 8073 / NRS 134</strain>
    </source>
</reference>
<gene>
    <name evidence="3" type="ordered locus">Cfla_1991</name>
</gene>
<organism evidence="3 4">
    <name type="scientific">Cellulomonas flavigena (strain ATCC 482 / DSM 20109 / BCRC 11376 / JCM 18109 / NBRC 3775 / NCIMB 8073 / NRS 134)</name>
    <dbReference type="NCBI Taxonomy" id="446466"/>
    <lineage>
        <taxon>Bacteria</taxon>
        <taxon>Bacillati</taxon>
        <taxon>Actinomycetota</taxon>
        <taxon>Actinomycetes</taxon>
        <taxon>Micrococcales</taxon>
        <taxon>Cellulomonadaceae</taxon>
        <taxon>Cellulomonas</taxon>
    </lineage>
</organism>
<dbReference type="KEGG" id="cfl:Cfla_1991"/>
<proteinExistence type="predicted"/>
<dbReference type="InterPro" id="IPR019051">
    <property type="entry name" value="Trp_biosyn_TM_oprn/chp"/>
</dbReference>
<feature type="compositionally biased region" description="Basic and acidic residues" evidence="1">
    <location>
        <begin position="194"/>
        <end position="210"/>
    </location>
</feature>
<evidence type="ECO:0000313" key="4">
    <source>
        <dbReference type="Proteomes" id="UP000000849"/>
    </source>
</evidence>
<feature type="transmembrane region" description="Helical" evidence="2">
    <location>
        <begin position="97"/>
        <end position="118"/>
    </location>
</feature>
<keyword evidence="2 3" id="KW-0812">Transmembrane</keyword>
<keyword evidence="2" id="KW-1133">Transmembrane helix</keyword>
<sequence>MSDAPTGADAPAGADGAPVRARARRGRWVLLLLVAAGLVALVSAPTWVTTEGTSTLDGTVRVVVTGAQAAPQTRAGALVLLAAAGAVALVGRVGRWVVAAVTAGAGALVVGGAAAVLLDPAGAATTPLAQATGVVTAQPVADVTAGPAAAVGVGLLAVLLAVALLRAPGAWEQRSRRHERLTARGGVAPAAGPPDERSDWDALSRGDDPS</sequence>